<name>A0A3D9INN7_9BACL</name>
<evidence type="ECO:0000313" key="2">
    <source>
        <dbReference type="EMBL" id="RED63327.1"/>
    </source>
</evidence>
<dbReference type="Gene3D" id="3.30.420.40">
    <property type="match status" value="2"/>
</dbReference>
<dbReference type="PANTHER" id="PTHR43190:SF3">
    <property type="entry name" value="N-ACETYL-D-GLUCOSAMINE KINASE"/>
    <property type="match status" value="1"/>
</dbReference>
<proteinExistence type="predicted"/>
<dbReference type="OrthoDB" id="9772633at2"/>
<evidence type="ECO:0000259" key="1">
    <source>
        <dbReference type="Pfam" id="PF01869"/>
    </source>
</evidence>
<protein>
    <submittedName>
        <fullName evidence="2">N-acetylglucosamine kinase-like BadF-type ATPase</fullName>
    </submittedName>
</protein>
<keyword evidence="2" id="KW-0808">Transferase</keyword>
<reference evidence="2 3" key="1">
    <citation type="submission" date="2018-07" db="EMBL/GenBank/DDBJ databases">
        <title>Genomic Encyclopedia of Type Strains, Phase III (KMG-III): the genomes of soil and plant-associated and newly described type strains.</title>
        <authorList>
            <person name="Whitman W."/>
        </authorList>
    </citation>
    <scope>NUCLEOTIDE SEQUENCE [LARGE SCALE GENOMIC DNA]</scope>
    <source>
        <strain evidence="2 3">CECT 7287</strain>
    </source>
</reference>
<dbReference type="InterPro" id="IPR002731">
    <property type="entry name" value="ATPase_BadF"/>
</dbReference>
<dbReference type="PANTHER" id="PTHR43190">
    <property type="entry name" value="N-ACETYL-D-GLUCOSAMINE KINASE"/>
    <property type="match status" value="1"/>
</dbReference>
<dbReference type="Proteomes" id="UP000256977">
    <property type="component" value="Unassembled WGS sequence"/>
</dbReference>
<dbReference type="Pfam" id="PF01869">
    <property type="entry name" value="BcrAD_BadFG"/>
    <property type="match status" value="1"/>
</dbReference>
<dbReference type="SUPFAM" id="SSF53067">
    <property type="entry name" value="Actin-like ATPase domain"/>
    <property type="match status" value="2"/>
</dbReference>
<sequence>MPMEYVIGIDGGGTKSLLHMMDCDGNFIVELDGGPLNLNATGKEAVQAELKELLFRAADRSGMPLANCRALCIGAAGAARSDERAIIEGMLRELGLRGIIEVTNDAENALAAGCEGREGVVVIAGTGSLAFGRDRDGRVCRAGGWGHLIGDEGSGYAIASRAVAAAMRSFDGREPPTELLPRLMEAIGIESPEQFISFVYRQAGKQHIAALARIVNEAYLAGDQKAAHILTEAADELALMAQTVLGKLRFDVRPIPLVCSGGVFSRIDVVYERFVQQVSAGGFPIEAVKPTRNAAYGAAKIALLSSRGAVS</sequence>
<dbReference type="AlphaFoldDB" id="A0A3D9INN7"/>
<dbReference type="EMBL" id="QRDZ01000026">
    <property type="protein sequence ID" value="RED63327.1"/>
    <property type="molecule type" value="Genomic_DNA"/>
</dbReference>
<keyword evidence="2" id="KW-0418">Kinase</keyword>
<organism evidence="2 3">
    <name type="scientific">Cohnella phaseoli</name>
    <dbReference type="NCBI Taxonomy" id="456490"/>
    <lineage>
        <taxon>Bacteria</taxon>
        <taxon>Bacillati</taxon>
        <taxon>Bacillota</taxon>
        <taxon>Bacilli</taxon>
        <taxon>Bacillales</taxon>
        <taxon>Paenibacillaceae</taxon>
        <taxon>Cohnella</taxon>
    </lineage>
</organism>
<comment type="caution">
    <text evidence="2">The sequence shown here is derived from an EMBL/GenBank/DDBJ whole genome shotgun (WGS) entry which is preliminary data.</text>
</comment>
<dbReference type="GO" id="GO:0016301">
    <property type="term" value="F:kinase activity"/>
    <property type="evidence" value="ECO:0007669"/>
    <property type="project" value="UniProtKB-KW"/>
</dbReference>
<dbReference type="InterPro" id="IPR052519">
    <property type="entry name" value="Euk-type_GlcNAc_Kinase"/>
</dbReference>
<gene>
    <name evidence="2" type="ORF">DFP98_1263</name>
</gene>
<keyword evidence="3" id="KW-1185">Reference proteome</keyword>
<feature type="domain" description="ATPase BadF/BadG/BcrA/BcrD type" evidence="1">
    <location>
        <begin position="7"/>
        <end position="302"/>
    </location>
</feature>
<accession>A0A3D9INN7</accession>
<dbReference type="InterPro" id="IPR043129">
    <property type="entry name" value="ATPase_NBD"/>
</dbReference>
<evidence type="ECO:0000313" key="3">
    <source>
        <dbReference type="Proteomes" id="UP000256977"/>
    </source>
</evidence>